<dbReference type="AlphaFoldDB" id="A0A1D2M204"/>
<evidence type="ECO:0000256" key="2">
    <source>
        <dbReference type="SAM" id="SignalP"/>
    </source>
</evidence>
<protein>
    <submittedName>
        <fullName evidence="3">Uncharacterized protein</fullName>
    </submittedName>
</protein>
<evidence type="ECO:0000313" key="3">
    <source>
        <dbReference type="EMBL" id="ODM86951.1"/>
    </source>
</evidence>
<feature type="transmembrane region" description="Helical" evidence="1">
    <location>
        <begin position="50"/>
        <end position="68"/>
    </location>
</feature>
<dbReference type="EMBL" id="LJIJ01006669">
    <property type="protein sequence ID" value="ODM86951.1"/>
    <property type="molecule type" value="Genomic_DNA"/>
</dbReference>
<keyword evidence="2" id="KW-0732">Signal</keyword>
<sequence>MRDSYWILTFLLVLECVVLLIEPAECFLDFIPVSVHTALQILTLLVKIKSIIFKILLGLKLMGVEGFIMRRRRRSISAGETESYLDSKWNHYQNPKELSCSWDGKGWKGCWGIPSSFKWTLVLKQQTV</sequence>
<evidence type="ECO:0000313" key="4">
    <source>
        <dbReference type="Proteomes" id="UP000094527"/>
    </source>
</evidence>
<feature type="chain" id="PRO_5008903390" evidence="2">
    <location>
        <begin position="27"/>
        <end position="128"/>
    </location>
</feature>
<evidence type="ECO:0000256" key="1">
    <source>
        <dbReference type="SAM" id="Phobius"/>
    </source>
</evidence>
<keyword evidence="1" id="KW-1133">Transmembrane helix</keyword>
<gene>
    <name evidence="3" type="ORF">Ocin01_19731</name>
</gene>
<organism evidence="3 4">
    <name type="scientific">Orchesella cincta</name>
    <name type="common">Springtail</name>
    <name type="synonym">Podura cincta</name>
    <dbReference type="NCBI Taxonomy" id="48709"/>
    <lineage>
        <taxon>Eukaryota</taxon>
        <taxon>Metazoa</taxon>
        <taxon>Ecdysozoa</taxon>
        <taxon>Arthropoda</taxon>
        <taxon>Hexapoda</taxon>
        <taxon>Collembola</taxon>
        <taxon>Entomobryomorpha</taxon>
        <taxon>Entomobryoidea</taxon>
        <taxon>Orchesellidae</taxon>
        <taxon>Orchesellinae</taxon>
        <taxon>Orchesella</taxon>
    </lineage>
</organism>
<accession>A0A1D2M204</accession>
<reference evidence="3 4" key="1">
    <citation type="journal article" date="2016" name="Genome Biol. Evol.">
        <title>Gene Family Evolution Reflects Adaptation to Soil Environmental Stressors in the Genome of the Collembolan Orchesella cincta.</title>
        <authorList>
            <person name="Faddeeva-Vakhrusheva A."/>
            <person name="Derks M.F."/>
            <person name="Anvar S.Y."/>
            <person name="Agamennone V."/>
            <person name="Suring W."/>
            <person name="Smit S."/>
            <person name="van Straalen N.M."/>
            <person name="Roelofs D."/>
        </authorList>
    </citation>
    <scope>NUCLEOTIDE SEQUENCE [LARGE SCALE GENOMIC DNA]</scope>
    <source>
        <tissue evidence="3">Mixed pool</tissue>
    </source>
</reference>
<proteinExistence type="predicted"/>
<keyword evidence="1" id="KW-0472">Membrane</keyword>
<feature type="signal peptide" evidence="2">
    <location>
        <begin position="1"/>
        <end position="26"/>
    </location>
</feature>
<name>A0A1D2M204_ORCCI</name>
<keyword evidence="1" id="KW-0812">Transmembrane</keyword>
<dbReference type="Proteomes" id="UP000094527">
    <property type="component" value="Unassembled WGS sequence"/>
</dbReference>
<comment type="caution">
    <text evidence="3">The sequence shown here is derived from an EMBL/GenBank/DDBJ whole genome shotgun (WGS) entry which is preliminary data.</text>
</comment>
<keyword evidence="4" id="KW-1185">Reference proteome</keyword>